<dbReference type="STRING" id="1123237.Salmuc_02910"/>
<dbReference type="Pfam" id="PF22560">
    <property type="entry name" value="GMT-wHTH"/>
    <property type="match status" value="1"/>
</dbReference>
<dbReference type="Proteomes" id="UP000015347">
    <property type="component" value="Unassembled WGS sequence"/>
</dbReference>
<dbReference type="AlphaFoldDB" id="S9Q9U3"/>
<dbReference type="NCBIfam" id="TIGR04474">
    <property type="entry name" value="tcm_partner"/>
    <property type="match status" value="1"/>
</dbReference>
<evidence type="ECO:0000313" key="2">
    <source>
        <dbReference type="EMBL" id="EPX76408.1"/>
    </source>
</evidence>
<dbReference type="eggNOG" id="ENOG502ZADV">
    <property type="taxonomic scope" value="Bacteria"/>
</dbReference>
<sequence>MVRSQYDWDAGAEIKDHSLRKHKILREYFAKYLRVRCVSPFQEKFRLAVVDGFCGGGSYQGGAQGSPLIFLEELKVASTELNAVRSSQGLKPITIECLLILNDKNPDAIEGLKLSLQLIEAEIRDRFRHLRIELRIFNQAFEEACPEIEELLRRGGYQNALFNLDQYGHNQVDRRTLQRIMRAPRASTEVFYTFSIQGLVSFLKRTDPAGLKAQLRYLDLPEDQLGIFWEPMSKGEFLGVAERLVFEAFESCGTFHSPFSINNPGGWRYWLIHFSRSYRARQVYNDVLHSNSTAQAHFGRSGLNMLSYDPMQEGGLYLFDLPGREQAKEQLAEDIPRLVAGSGDAIQMEAFYEGIYNQTPAHADDIHETIMDHPDLEVLTDKHGKRRRGSSIRTSDVLRLKEQRTFFPLFSKPVGSSG</sequence>
<dbReference type="RefSeq" id="WP_020042563.1">
    <property type="nucleotide sequence ID" value="NZ_KE557283.1"/>
</dbReference>
<dbReference type="InterPro" id="IPR054339">
    <property type="entry name" value="GMT_wHTH"/>
</dbReference>
<comment type="caution">
    <text evidence="2">The sequence shown here is derived from an EMBL/GenBank/DDBJ whole genome shotgun (WGS) entry which is preliminary data.</text>
</comment>
<evidence type="ECO:0000313" key="3">
    <source>
        <dbReference type="Proteomes" id="UP000015347"/>
    </source>
</evidence>
<accession>S9Q9U3</accession>
<protein>
    <recommendedName>
        <fullName evidence="1">GMT-like wHTH domain-containing protein</fullName>
    </recommendedName>
</protein>
<name>S9Q9U3_9RHOB</name>
<gene>
    <name evidence="2" type="ORF">Salmuc_02910</name>
</gene>
<dbReference type="HOGENOM" id="CLU_053483_0_0_5"/>
<dbReference type="EMBL" id="APVH01000050">
    <property type="protein sequence ID" value="EPX76408.1"/>
    <property type="molecule type" value="Genomic_DNA"/>
</dbReference>
<proteinExistence type="predicted"/>
<feature type="domain" description="GMT-like wHTH" evidence="1">
    <location>
        <begin position="308"/>
        <end position="382"/>
    </location>
</feature>
<evidence type="ECO:0000259" key="1">
    <source>
        <dbReference type="Pfam" id="PF22560"/>
    </source>
</evidence>
<reference evidence="3" key="1">
    <citation type="journal article" date="2014" name="Stand. Genomic Sci.">
        <title>Genome sequence of the exopolysaccharide-producing Salipiger mucosus type strain (DSM 16094(T)), a moderately halophilic member of the Roseobacter clade.</title>
        <authorList>
            <person name="Riedel T."/>
            <person name="Spring S."/>
            <person name="Fiebig A."/>
            <person name="Petersen J."/>
            <person name="Kyrpides N.C."/>
            <person name="Goker M."/>
            <person name="Klenk H.P."/>
        </authorList>
    </citation>
    <scope>NUCLEOTIDE SEQUENCE [LARGE SCALE GENOMIC DNA]</scope>
    <source>
        <strain evidence="3">DSM 16094</strain>
    </source>
</reference>
<keyword evidence="3" id="KW-1185">Reference proteome</keyword>
<dbReference type="InterPro" id="IPR031009">
    <property type="entry name" value="Tcm_partner"/>
</dbReference>
<dbReference type="OrthoDB" id="275124at2"/>
<organism evidence="2 3">
    <name type="scientific">Salipiger mucosus DSM 16094</name>
    <dbReference type="NCBI Taxonomy" id="1123237"/>
    <lineage>
        <taxon>Bacteria</taxon>
        <taxon>Pseudomonadati</taxon>
        <taxon>Pseudomonadota</taxon>
        <taxon>Alphaproteobacteria</taxon>
        <taxon>Rhodobacterales</taxon>
        <taxon>Roseobacteraceae</taxon>
        <taxon>Salipiger</taxon>
    </lineage>
</organism>